<dbReference type="CDD" id="cd06260">
    <property type="entry name" value="DUF820-like"/>
    <property type="match status" value="1"/>
</dbReference>
<evidence type="ECO:0000313" key="3">
    <source>
        <dbReference type="Proteomes" id="UP000501253"/>
    </source>
</evidence>
<keyword evidence="2" id="KW-0255">Endonuclease</keyword>
<keyword evidence="2" id="KW-0378">Hydrolase</keyword>
<reference evidence="2 3" key="1">
    <citation type="submission" date="2019-08" db="EMBL/GenBank/DDBJ databases">
        <title>Complete genome sequence of Thermosulfurimonas marina SU872T, an anaerobic thermophilic chemolithoautotrophic bacterium isolated from a shallow marine hydrothermal vent.</title>
        <authorList>
            <person name="Allioux M."/>
            <person name="Jebbar M."/>
            <person name="Slobodkina G."/>
            <person name="Slobodkin A."/>
            <person name="Moalic Y."/>
            <person name="Frolova A."/>
            <person name="Shao Z."/>
            <person name="Alain K."/>
        </authorList>
    </citation>
    <scope>NUCLEOTIDE SEQUENCE [LARGE SCALE GENOMIC DNA]</scope>
    <source>
        <strain evidence="2 3">SU872</strain>
    </source>
</reference>
<dbReference type="KEGG" id="tmai:FVE67_05545"/>
<dbReference type="Proteomes" id="UP000501253">
    <property type="component" value="Chromosome"/>
</dbReference>
<dbReference type="EMBL" id="CP042909">
    <property type="protein sequence ID" value="QJA06301.1"/>
    <property type="molecule type" value="Genomic_DNA"/>
</dbReference>
<proteinExistence type="predicted"/>
<dbReference type="RefSeq" id="WP_168719649.1">
    <property type="nucleotide sequence ID" value="NZ_CP042909.1"/>
</dbReference>
<sequence>MGEKGRLKVLPHYTYEDYRHWEGRWELIGGVPYAMAPIPRPRHQLLSSRIARLLDEALERAACPECVALLPVDWKISEDTVVQPDNLVVCGDLPEEDYLSEPPVLIFEVLSPSTLEKDRVLKFRLYEEVGVKYYVMVDPERLEAEIFENKGGRFRARGTFQKESFTFDLGPCRISFDFARLFAVVSR</sequence>
<gene>
    <name evidence="2" type="ORF">FVE67_05545</name>
</gene>
<dbReference type="InterPro" id="IPR008538">
    <property type="entry name" value="Uma2"/>
</dbReference>
<keyword evidence="2" id="KW-0540">Nuclease</keyword>
<dbReference type="InterPro" id="IPR012296">
    <property type="entry name" value="Nuclease_put_TT1808"/>
</dbReference>
<evidence type="ECO:0000313" key="2">
    <source>
        <dbReference type="EMBL" id="QJA06301.1"/>
    </source>
</evidence>
<dbReference type="Pfam" id="PF05685">
    <property type="entry name" value="Uma2"/>
    <property type="match status" value="1"/>
</dbReference>
<dbReference type="InterPro" id="IPR011335">
    <property type="entry name" value="Restrct_endonuc-II-like"/>
</dbReference>
<dbReference type="AlphaFoldDB" id="A0A6H1WT02"/>
<dbReference type="SUPFAM" id="SSF52980">
    <property type="entry name" value="Restriction endonuclease-like"/>
    <property type="match status" value="1"/>
</dbReference>
<dbReference type="GO" id="GO:0004519">
    <property type="term" value="F:endonuclease activity"/>
    <property type="evidence" value="ECO:0007669"/>
    <property type="project" value="UniProtKB-KW"/>
</dbReference>
<evidence type="ECO:0000259" key="1">
    <source>
        <dbReference type="Pfam" id="PF05685"/>
    </source>
</evidence>
<dbReference type="Gene3D" id="3.90.1570.10">
    <property type="entry name" value="tt1808, chain A"/>
    <property type="match status" value="1"/>
</dbReference>
<protein>
    <submittedName>
        <fullName evidence="2">Uma2 family endonuclease</fullName>
    </submittedName>
</protein>
<organism evidence="2 3">
    <name type="scientific">Thermosulfurimonas marina</name>
    <dbReference type="NCBI Taxonomy" id="2047767"/>
    <lineage>
        <taxon>Bacteria</taxon>
        <taxon>Pseudomonadati</taxon>
        <taxon>Thermodesulfobacteriota</taxon>
        <taxon>Thermodesulfobacteria</taxon>
        <taxon>Thermodesulfobacteriales</taxon>
        <taxon>Thermodesulfobacteriaceae</taxon>
        <taxon>Thermosulfurimonas</taxon>
    </lineage>
</organism>
<name>A0A6H1WT02_9BACT</name>
<feature type="domain" description="Putative restriction endonuclease" evidence="1">
    <location>
        <begin position="16"/>
        <end position="160"/>
    </location>
</feature>
<keyword evidence="3" id="KW-1185">Reference proteome</keyword>
<dbReference type="PANTHER" id="PTHR36558:SF1">
    <property type="entry name" value="RESTRICTION ENDONUCLEASE DOMAIN-CONTAINING PROTEIN-RELATED"/>
    <property type="match status" value="1"/>
</dbReference>
<dbReference type="PANTHER" id="PTHR36558">
    <property type="entry name" value="GLR1098 PROTEIN"/>
    <property type="match status" value="1"/>
</dbReference>
<accession>A0A6H1WT02</accession>